<name>A0A1G9AJE5_ANEMI</name>
<dbReference type="EMBL" id="FNED01000046">
    <property type="protein sequence ID" value="SDK26645.1"/>
    <property type="molecule type" value="Genomic_DNA"/>
</dbReference>
<feature type="compositionally biased region" description="Basic and acidic residues" evidence="1">
    <location>
        <begin position="1121"/>
        <end position="1132"/>
    </location>
</feature>
<dbReference type="InterPro" id="IPR041398">
    <property type="entry name" value="DdrB_dom"/>
</dbReference>
<dbReference type="OrthoDB" id="270332at2"/>
<feature type="domain" description="DdrB-like" evidence="2">
    <location>
        <begin position="692"/>
        <end position="825"/>
    </location>
</feature>
<feature type="compositionally biased region" description="Basic and acidic residues" evidence="1">
    <location>
        <begin position="1081"/>
        <end position="1090"/>
    </location>
</feature>
<feature type="region of interest" description="Disordered" evidence="1">
    <location>
        <begin position="1077"/>
        <end position="1142"/>
    </location>
</feature>
<feature type="region of interest" description="Disordered" evidence="1">
    <location>
        <begin position="1"/>
        <end position="21"/>
    </location>
</feature>
<evidence type="ECO:0000259" key="2">
    <source>
        <dbReference type="Pfam" id="PF18763"/>
    </source>
</evidence>
<accession>A0A1G9AJE5</accession>
<dbReference type="GeneID" id="42305650"/>
<dbReference type="Pfam" id="PF18763">
    <property type="entry name" value="ddrB-ParB"/>
    <property type="match status" value="1"/>
</dbReference>
<evidence type="ECO:0000313" key="4">
    <source>
        <dbReference type="Proteomes" id="UP000182836"/>
    </source>
</evidence>
<dbReference type="RefSeq" id="WP_052811899.1">
    <property type="nucleotide sequence ID" value="NZ_BJOA01000186.1"/>
</dbReference>
<reference evidence="3 4" key="1">
    <citation type="submission" date="2016-10" db="EMBL/GenBank/DDBJ databases">
        <authorList>
            <person name="de Groot N.N."/>
        </authorList>
    </citation>
    <scope>NUCLEOTIDE SEQUENCE [LARGE SCALE GENOMIC DNA]</scope>
    <source>
        <strain evidence="3 4">DSM 2895</strain>
    </source>
</reference>
<protein>
    <recommendedName>
        <fullName evidence="2">DdrB-like domain-containing protein</fullName>
    </recommendedName>
</protein>
<sequence length="2275" mass="255860">MSLRDLFGQNGNGVGPSRKKTLSDLISDGQQQFFDHLAEVDRQADAWAAEQKRKEELARQQLSSLSYQTPKTSVKPAQPETFSQKHPILATIADHAARALFNGDGNFGPMKEIYKGMKNPKPENQNFLNKVGTSLRAGTGDTVKSLGNAVNYLGFENAGKALKEVGEDVTKGFDTKYDKEFSASSLLDPDWYATSVSRSVPTTAGLLVAGLAGGELAGAAAGLTKLGSFGQTVVKGVSGALLGRSTESAMEAGETLEQALERGMSKEEAKKAANSTFAKNMALATTDAAQLIDLFSGGKISSKTLGKLTSNVGPKTNAAFKIGANAAIEGGEEVYQEWAQRSSLGDPFKMDSQTWEAFTIGALMGGTMGLATAARESYNGLKTKAIDNMPNDLRQEYDKVHEQGIKSGMDPIDARDKALDVLSQTPKGNEYVRKIFADSTRDIDQVFMKHAKSFTMNLDTETADMKRAELQSALQQAQAANDLVAVKGIEDSIVRFNVWRGLAESGVQQPPVSSQTQTMGLVTNERPVLNNEPVTKTMQPQQEFDLIGQTDINTEHIPPISETGFTFMDKPSKEKVYREIDMDNGEKLYVTVNDPENIKFMVTSPNKEGSYHTEIKLEDGRTVPINGGWSSGPRVVKYYTGLDLETKPDGSYRVKGYENPNNLEAQPSAMQRQVKKDNTSLEGKTDSAFTPDNQEISFRYAIKDADSLITSNDINIKENPDYPQELQPRDRTREGMVQQINEIAGKLNPKLLGTSPNVSSGAPIIGPDNVVESGNGRTIALKKVYEGIPEKAAEYKRYLTENAKEFGLSAADIENMSKPVLVRVRETEVNRSDFAKKANAPETAALSATEQAIIDADKISQGLMNLFTPDNNGNINTAGNRSFITEFMNQTMSTPERTRYMTEDGALNADGLRRVQNAVFARAYGDATAIEKLAEATETNVQNTIKGMLAAAPRMAYIKQGIENGTFFPVDISSDLTVAMNKLSELRYEGRKVDAYLNQLSMLEEELTPEGKSILRFFDQAKSIKATKEFLLTYAHAVESTGSPNQLGLFGEQPPTKADMLTATFRRIDKNDKTLQATLFADERESRTGIRETNAATGTRNHEESTGKTEKKQRQKSTEGNIERKISKEKPKNNIVKSSETNETNYSIGDKVKHKKTKENGRIIKIDATSVRVETNGKTDIWANDNIELINTLQEAERRMSREVNRNIRGTQEIGIVSKRNKKESKKSLQSGQKSDYAFENPEIEAQWQASGEREYQTIREKLAEKWEIFKRQFTREFEHLPHNAEFSQLRNDLLNLRRQRGVADDRTLRIIQGLIVGLNKKQYDLFERSVVLNDLVQDAKKGRKLPFGFDESTLIKEHERLMNQVNKEVEVKKAIEERKKVWDAIKTEYVSAMKQIGFDVSDRFTNNDYFRHIVLTQVEKNRTKGTGKKLKTPTGSPYLKKREGSDKNILRNYIEAEHDVMSHMLFDREAARVIKMVNDKYNVFNSLQKQAQKENEQKFEEIVRQEKQDGWRSLPKESLAALESYARLYIGDMALNQQTLSLKGIEEESMIERVIKKFGQYQGMSFGKIEALAKKDKLWTGENQEYKDVVNQLAAGKKEDNKKVYQYLSELAQKDEIGSIEAKTILKYSALRREFKNDILGSKHVTWESLIPEGYTTWQPREGNLFFMSNTIPEHMAKSLFEGAAQMLGVTKNDIRQAMTVGGKRTEFVVKEEVAKTLDNLFPDSTPDMLLKANARFMNWLKKFQLQGPTRVIKYNLRNITGDIDKTLAGNAKDMMNGKMISYVKRAATELYDVIKHDRAMSADMKDWFERGGIMTMRHIQDVKSVSQLKMFAEFQEYQRLPLGKRVVKMPKHLWSRYWSGAESFSNYLGSLFRYANYLSFLEQIKKNNGKPDSYGASIPEEIDALSDPRDKAFKLSNELLGAYDSVSVFGNAMRTHLVPYYSFTETNFRGYIQLVKNAAQNESIATAAGKKILGSAAIRAPYLAYRMGSLALKISGFTILIALWNNLMFGDEEDEIPERERQKTHIILGRNSKGEVLYFSRVGTLDDFLEWFGIESMTLDARDIIEGRRTFKEVATENLSKPVVKVAGMMNNIPKMMFEIISGQSYYPDPKNPKEFGSIGEYIANVFGVKNEYKYLEGLPKRPYSENLDNFLWYKSDPRETAYYETLSNKRRFLNRIGRGTSGGISTEKSATLHNLKQAIKYQDQKAIKKYAQEYIKLGGTDEGFERSMKSMHPLFGMKDEVQEQFINSLPPNDKEKLKIAIEYYKTTLNPMQ</sequence>
<feature type="region of interest" description="Disordered" evidence="1">
    <location>
        <begin position="1215"/>
        <end position="1236"/>
    </location>
</feature>
<feature type="compositionally biased region" description="Basic and acidic residues" evidence="1">
    <location>
        <begin position="1100"/>
        <end position="1112"/>
    </location>
</feature>
<dbReference type="Proteomes" id="UP000182836">
    <property type="component" value="Unassembled WGS sequence"/>
</dbReference>
<evidence type="ECO:0000313" key="3">
    <source>
        <dbReference type="EMBL" id="SDK26645.1"/>
    </source>
</evidence>
<organism evidence="3 4">
    <name type="scientific">Aneurinibacillus migulanus</name>
    <name type="common">Bacillus migulanus</name>
    <dbReference type="NCBI Taxonomy" id="47500"/>
    <lineage>
        <taxon>Bacteria</taxon>
        <taxon>Bacillati</taxon>
        <taxon>Bacillota</taxon>
        <taxon>Bacilli</taxon>
        <taxon>Bacillales</taxon>
        <taxon>Paenibacillaceae</taxon>
        <taxon>Aneurinibacillus group</taxon>
        <taxon>Aneurinibacillus</taxon>
    </lineage>
</organism>
<gene>
    <name evidence="3" type="ORF">SAMN04487909_14630</name>
</gene>
<proteinExistence type="predicted"/>
<evidence type="ECO:0000256" key="1">
    <source>
        <dbReference type="SAM" id="MobiDB-lite"/>
    </source>
</evidence>